<dbReference type="Proteomes" id="UP000619788">
    <property type="component" value="Unassembled WGS sequence"/>
</dbReference>
<dbReference type="EMBL" id="BOOJ01000052">
    <property type="protein sequence ID" value="GIH95335.1"/>
    <property type="molecule type" value="Genomic_DNA"/>
</dbReference>
<sequence length="100" mass="11130">MARNMPDDPADTGSRHETTDTIRRRIASVIFVVLVFASCAAAYNTARLGGAFAVYVMPWMVAFTVAGAWVWAEKRVRAAYHDGILDERLKQLREEGREGA</sequence>
<keyword evidence="1" id="KW-0812">Transmembrane</keyword>
<name>A0A8J3SMU8_9ACTN</name>
<gene>
    <name evidence="2" type="ORF">Psi01_59650</name>
</gene>
<feature type="transmembrane region" description="Helical" evidence="1">
    <location>
        <begin position="26"/>
        <end position="46"/>
    </location>
</feature>
<reference evidence="2 3" key="1">
    <citation type="submission" date="2021-01" db="EMBL/GenBank/DDBJ databases">
        <title>Whole genome shotgun sequence of Planobispora siamensis NBRC 107568.</title>
        <authorList>
            <person name="Komaki H."/>
            <person name="Tamura T."/>
        </authorList>
    </citation>
    <scope>NUCLEOTIDE SEQUENCE [LARGE SCALE GENOMIC DNA]</scope>
    <source>
        <strain evidence="2 3">NBRC 107568</strain>
    </source>
</reference>
<dbReference type="RefSeq" id="WP_204067432.1">
    <property type="nucleotide sequence ID" value="NZ_BOOJ01000052.1"/>
</dbReference>
<evidence type="ECO:0000313" key="2">
    <source>
        <dbReference type="EMBL" id="GIH95335.1"/>
    </source>
</evidence>
<evidence type="ECO:0000256" key="1">
    <source>
        <dbReference type="SAM" id="Phobius"/>
    </source>
</evidence>
<organism evidence="2 3">
    <name type="scientific">Planobispora siamensis</name>
    <dbReference type="NCBI Taxonomy" id="936338"/>
    <lineage>
        <taxon>Bacteria</taxon>
        <taxon>Bacillati</taxon>
        <taxon>Actinomycetota</taxon>
        <taxon>Actinomycetes</taxon>
        <taxon>Streptosporangiales</taxon>
        <taxon>Streptosporangiaceae</taxon>
        <taxon>Planobispora</taxon>
    </lineage>
</organism>
<feature type="transmembrane region" description="Helical" evidence="1">
    <location>
        <begin position="52"/>
        <end position="72"/>
    </location>
</feature>
<proteinExistence type="predicted"/>
<evidence type="ECO:0000313" key="3">
    <source>
        <dbReference type="Proteomes" id="UP000619788"/>
    </source>
</evidence>
<comment type="caution">
    <text evidence="2">The sequence shown here is derived from an EMBL/GenBank/DDBJ whole genome shotgun (WGS) entry which is preliminary data.</text>
</comment>
<dbReference type="AlphaFoldDB" id="A0A8J3SMU8"/>
<keyword evidence="1" id="KW-1133">Transmembrane helix</keyword>
<protein>
    <submittedName>
        <fullName evidence="2">Uncharacterized protein</fullName>
    </submittedName>
</protein>
<accession>A0A8J3SMU8</accession>
<keyword evidence="3" id="KW-1185">Reference proteome</keyword>
<keyword evidence="1" id="KW-0472">Membrane</keyword>